<keyword evidence="1" id="KW-0732">Signal</keyword>
<dbReference type="PROSITE" id="PS51257">
    <property type="entry name" value="PROKAR_LIPOPROTEIN"/>
    <property type="match status" value="1"/>
</dbReference>
<feature type="signal peptide" evidence="1">
    <location>
        <begin position="1"/>
        <end position="18"/>
    </location>
</feature>
<reference evidence="2 3" key="1">
    <citation type="submission" date="2018-06" db="EMBL/GenBank/DDBJ databases">
        <title>Genomic Encyclopedia of Type Strains, Phase III (KMG-III): the genomes of soil and plant-associated and newly described type strains.</title>
        <authorList>
            <person name="Whitman W."/>
        </authorList>
    </citation>
    <scope>NUCLEOTIDE SEQUENCE [LARGE SCALE GENOMIC DNA]</scope>
    <source>
        <strain evidence="2 3">CECT 5889</strain>
    </source>
</reference>
<proteinExistence type="predicted"/>
<name>A0A2V4UTI1_9GAMM</name>
<dbReference type="Proteomes" id="UP000247746">
    <property type="component" value="Unassembled WGS sequence"/>
</dbReference>
<dbReference type="EMBL" id="QJSU01000011">
    <property type="protein sequence ID" value="PYE36701.1"/>
    <property type="molecule type" value="Genomic_DNA"/>
</dbReference>
<evidence type="ECO:0008006" key="4">
    <source>
        <dbReference type="Google" id="ProtNLM"/>
    </source>
</evidence>
<gene>
    <name evidence="2" type="ORF">DFP82_11150</name>
</gene>
<organism evidence="2 3">
    <name type="scientific">Psychrobacter fozii</name>
    <dbReference type="NCBI Taxonomy" id="198480"/>
    <lineage>
        <taxon>Bacteria</taxon>
        <taxon>Pseudomonadati</taxon>
        <taxon>Pseudomonadota</taxon>
        <taxon>Gammaproteobacteria</taxon>
        <taxon>Moraxellales</taxon>
        <taxon>Moraxellaceae</taxon>
        <taxon>Psychrobacter</taxon>
    </lineage>
</organism>
<keyword evidence="3" id="KW-1185">Reference proteome</keyword>
<evidence type="ECO:0000313" key="3">
    <source>
        <dbReference type="Proteomes" id="UP000247746"/>
    </source>
</evidence>
<protein>
    <recommendedName>
        <fullName evidence="4">Lipoprotein</fullName>
    </recommendedName>
</protein>
<dbReference type="RefSeq" id="WP_110924172.1">
    <property type="nucleotide sequence ID" value="NZ_QJSU01000011.1"/>
</dbReference>
<feature type="chain" id="PRO_5015871603" description="Lipoprotein" evidence="1">
    <location>
        <begin position="19"/>
        <end position="80"/>
    </location>
</feature>
<comment type="caution">
    <text evidence="2">The sequence shown here is derived from an EMBL/GenBank/DDBJ whole genome shotgun (WGS) entry which is preliminary data.</text>
</comment>
<accession>A0A2V4UTI1</accession>
<sequence>MKNLLGMGLLSLGILVVAGCATTSSNCQPTDSIYMKNYQQALDNGNSESTASRMAKYSCQAHNLGKWAEGSKDSGNTPKE</sequence>
<evidence type="ECO:0000313" key="2">
    <source>
        <dbReference type="EMBL" id="PYE36701.1"/>
    </source>
</evidence>
<dbReference type="AlphaFoldDB" id="A0A2V4UTI1"/>
<evidence type="ECO:0000256" key="1">
    <source>
        <dbReference type="SAM" id="SignalP"/>
    </source>
</evidence>